<dbReference type="GO" id="GO:0003677">
    <property type="term" value="F:DNA binding"/>
    <property type="evidence" value="ECO:0007669"/>
    <property type="project" value="UniProtKB-UniRule"/>
</dbReference>
<gene>
    <name evidence="4" type="ORF">H8689_00395</name>
</gene>
<dbReference type="AlphaFoldDB" id="A0A926IKZ6"/>
<proteinExistence type="predicted"/>
<comment type="caution">
    <text evidence="4">The sequence shown here is derived from an EMBL/GenBank/DDBJ whole genome shotgun (WGS) entry which is preliminary data.</text>
</comment>
<accession>A0A926IKZ6</accession>
<evidence type="ECO:0000259" key="3">
    <source>
        <dbReference type="PROSITE" id="PS50977"/>
    </source>
</evidence>
<evidence type="ECO:0000313" key="5">
    <source>
        <dbReference type="Proteomes" id="UP000601522"/>
    </source>
</evidence>
<dbReference type="InterPro" id="IPR009057">
    <property type="entry name" value="Homeodomain-like_sf"/>
</dbReference>
<keyword evidence="5" id="KW-1185">Reference proteome</keyword>
<evidence type="ECO:0000313" key="4">
    <source>
        <dbReference type="EMBL" id="MBC8589604.1"/>
    </source>
</evidence>
<protein>
    <submittedName>
        <fullName evidence="4">TetR/AcrR family transcriptional regulator</fullName>
    </submittedName>
</protein>
<reference evidence="4 5" key="1">
    <citation type="submission" date="2020-08" db="EMBL/GenBank/DDBJ databases">
        <title>Genome public.</title>
        <authorList>
            <person name="Liu C."/>
            <person name="Sun Q."/>
        </authorList>
    </citation>
    <scope>NUCLEOTIDE SEQUENCE [LARGE SCALE GENOMIC DNA]</scope>
    <source>
        <strain evidence="4 5">NSJ-26</strain>
    </source>
</reference>
<feature type="domain" description="HTH tetR-type" evidence="3">
    <location>
        <begin position="7"/>
        <end position="69"/>
    </location>
</feature>
<dbReference type="PROSITE" id="PS50977">
    <property type="entry name" value="HTH_TETR_2"/>
    <property type="match status" value="1"/>
</dbReference>
<sequence>MIEERKYTEKEIAIFNGLIDLIKNGYNPYTIKVSDIAKSADVGKGTIYDYFDSKEEAISKAILYYMEKEVQASYLRIISKKTFKDKYYELLFIIKDSFENNLSIYNLLFSSGIREFYEHLVDKECSISRFTHMANAVIKDLIDTGVKEGVIIIDKEDLYYLTMAVKGSIAGFSHYMNRKDSYKQISVEKAMDTAFNILLKTLN</sequence>
<dbReference type="PANTHER" id="PTHR43479">
    <property type="entry name" value="ACREF/ENVCD OPERON REPRESSOR-RELATED"/>
    <property type="match status" value="1"/>
</dbReference>
<evidence type="ECO:0000256" key="1">
    <source>
        <dbReference type="ARBA" id="ARBA00023125"/>
    </source>
</evidence>
<feature type="DNA-binding region" description="H-T-H motif" evidence="2">
    <location>
        <begin position="32"/>
        <end position="51"/>
    </location>
</feature>
<organism evidence="4 5">
    <name type="scientific">Wansuia hejianensis</name>
    <dbReference type="NCBI Taxonomy" id="2763667"/>
    <lineage>
        <taxon>Bacteria</taxon>
        <taxon>Bacillati</taxon>
        <taxon>Bacillota</taxon>
        <taxon>Clostridia</taxon>
        <taxon>Lachnospirales</taxon>
        <taxon>Lachnospiraceae</taxon>
        <taxon>Wansuia</taxon>
    </lineage>
</organism>
<dbReference type="PANTHER" id="PTHR43479:SF11">
    <property type="entry name" value="ACREF_ENVCD OPERON REPRESSOR-RELATED"/>
    <property type="match status" value="1"/>
</dbReference>
<dbReference type="SUPFAM" id="SSF46689">
    <property type="entry name" value="Homeodomain-like"/>
    <property type="match status" value="1"/>
</dbReference>
<dbReference type="Proteomes" id="UP000601522">
    <property type="component" value="Unassembled WGS sequence"/>
</dbReference>
<dbReference type="EMBL" id="JACRTK010000001">
    <property type="protein sequence ID" value="MBC8589604.1"/>
    <property type="molecule type" value="Genomic_DNA"/>
</dbReference>
<dbReference type="Pfam" id="PF00440">
    <property type="entry name" value="TetR_N"/>
    <property type="match status" value="1"/>
</dbReference>
<dbReference type="RefSeq" id="WP_249322424.1">
    <property type="nucleotide sequence ID" value="NZ_JACRTK010000001.1"/>
</dbReference>
<name>A0A926IKZ6_9FIRM</name>
<dbReference type="InterPro" id="IPR050624">
    <property type="entry name" value="HTH-type_Tx_Regulator"/>
</dbReference>
<dbReference type="InterPro" id="IPR001647">
    <property type="entry name" value="HTH_TetR"/>
</dbReference>
<dbReference type="Gene3D" id="1.10.10.60">
    <property type="entry name" value="Homeodomain-like"/>
    <property type="match status" value="1"/>
</dbReference>
<dbReference type="Gene3D" id="1.10.357.10">
    <property type="entry name" value="Tetracycline Repressor, domain 2"/>
    <property type="match status" value="1"/>
</dbReference>
<keyword evidence="1 2" id="KW-0238">DNA-binding</keyword>
<evidence type="ECO:0000256" key="2">
    <source>
        <dbReference type="PROSITE-ProRule" id="PRU00335"/>
    </source>
</evidence>